<evidence type="ECO:0000256" key="5">
    <source>
        <dbReference type="ARBA" id="ARBA00022989"/>
    </source>
</evidence>
<organism evidence="9 10">
    <name type="scientific">Methanospirillum purgamenti</name>
    <dbReference type="NCBI Taxonomy" id="2834276"/>
    <lineage>
        <taxon>Archaea</taxon>
        <taxon>Methanobacteriati</taxon>
        <taxon>Methanobacteriota</taxon>
        <taxon>Stenosarchaea group</taxon>
        <taxon>Methanomicrobia</taxon>
        <taxon>Methanomicrobiales</taxon>
        <taxon>Methanospirillaceae</taxon>
        <taxon>Methanospirillum</taxon>
    </lineage>
</organism>
<dbReference type="GeneID" id="65097202"/>
<dbReference type="SMART" id="SM00331">
    <property type="entry name" value="PP2C_SIG"/>
    <property type="match status" value="1"/>
</dbReference>
<comment type="subcellular location">
    <subcellularLocation>
        <location evidence="1">Cell membrane</location>
        <topology evidence="1">Multi-pass membrane protein</topology>
    </subcellularLocation>
</comment>
<dbReference type="EMBL" id="CP075546">
    <property type="protein sequence ID" value="QVV90483.1"/>
    <property type="molecule type" value="Genomic_DNA"/>
</dbReference>
<feature type="transmembrane region" description="Helical" evidence="7">
    <location>
        <begin position="76"/>
        <end position="102"/>
    </location>
</feature>
<feature type="transmembrane region" description="Helical" evidence="7">
    <location>
        <begin position="140"/>
        <end position="159"/>
    </location>
</feature>
<dbReference type="InterPro" id="IPR036457">
    <property type="entry name" value="PPM-type-like_dom_sf"/>
</dbReference>
<keyword evidence="5 7" id="KW-1133">Transmembrane helix</keyword>
<gene>
    <name evidence="9" type="ORF">KHC33_08420</name>
</gene>
<dbReference type="PANTHER" id="PTHR43156">
    <property type="entry name" value="STAGE II SPORULATION PROTEIN E-RELATED"/>
    <property type="match status" value="1"/>
</dbReference>
<evidence type="ECO:0000256" key="3">
    <source>
        <dbReference type="ARBA" id="ARBA00022692"/>
    </source>
</evidence>
<evidence type="ECO:0000259" key="8">
    <source>
        <dbReference type="SMART" id="SM00331"/>
    </source>
</evidence>
<dbReference type="AlphaFoldDB" id="A0A8E7B4Q3"/>
<evidence type="ECO:0000313" key="10">
    <source>
        <dbReference type="Proteomes" id="UP000680656"/>
    </source>
</evidence>
<evidence type="ECO:0000313" key="9">
    <source>
        <dbReference type="EMBL" id="QVV90483.1"/>
    </source>
</evidence>
<proteinExistence type="predicted"/>
<evidence type="ECO:0000256" key="6">
    <source>
        <dbReference type="ARBA" id="ARBA00023136"/>
    </source>
</evidence>
<accession>A0A8E7B4Q3</accession>
<feature type="transmembrane region" description="Helical" evidence="7">
    <location>
        <begin position="165"/>
        <end position="191"/>
    </location>
</feature>
<reference evidence="9 10" key="1">
    <citation type="submission" date="2021-05" db="EMBL/GenBank/DDBJ databases">
        <title>A novel Methanospirillum isolate from a pyrite-forming mixed culture.</title>
        <authorList>
            <person name="Bunk B."/>
            <person name="Sproer C."/>
            <person name="Spring S."/>
            <person name="Pester M."/>
        </authorList>
    </citation>
    <scope>NUCLEOTIDE SEQUENCE [LARGE SCALE GENOMIC DNA]</scope>
    <source>
        <strain evidence="9 10">J.3.6.1-F.2.7.3</strain>
    </source>
</reference>
<evidence type="ECO:0000256" key="2">
    <source>
        <dbReference type="ARBA" id="ARBA00022475"/>
    </source>
</evidence>
<keyword evidence="10" id="KW-1185">Reference proteome</keyword>
<feature type="transmembrane region" description="Helical" evidence="7">
    <location>
        <begin position="9"/>
        <end position="26"/>
    </location>
</feature>
<dbReference type="RefSeq" id="WP_214421251.1">
    <property type="nucleotide sequence ID" value="NZ_CP075546.1"/>
</dbReference>
<dbReference type="InterPro" id="IPR011620">
    <property type="entry name" value="Sig_transdc_His_kinase_LytS_TM"/>
</dbReference>
<dbReference type="InterPro" id="IPR001932">
    <property type="entry name" value="PPM-type_phosphatase-like_dom"/>
</dbReference>
<keyword evidence="4" id="KW-0378">Hydrolase</keyword>
<dbReference type="Proteomes" id="UP000680656">
    <property type="component" value="Chromosome"/>
</dbReference>
<evidence type="ECO:0000256" key="7">
    <source>
        <dbReference type="SAM" id="Phobius"/>
    </source>
</evidence>
<dbReference type="GO" id="GO:0000155">
    <property type="term" value="F:phosphorelay sensor kinase activity"/>
    <property type="evidence" value="ECO:0007669"/>
    <property type="project" value="InterPro"/>
</dbReference>
<keyword evidence="2" id="KW-1003">Cell membrane</keyword>
<name>A0A8E7B4Q3_9EURY</name>
<dbReference type="SUPFAM" id="SSF81606">
    <property type="entry name" value="PP2C-like"/>
    <property type="match status" value="1"/>
</dbReference>
<dbReference type="Gene3D" id="1.10.1760.20">
    <property type="match status" value="1"/>
</dbReference>
<keyword evidence="6 7" id="KW-0472">Membrane</keyword>
<dbReference type="Pfam" id="PF07694">
    <property type="entry name" value="5TM-5TMR_LYT"/>
    <property type="match status" value="1"/>
</dbReference>
<dbReference type="Gene3D" id="3.60.40.10">
    <property type="entry name" value="PPM-type phosphatase domain"/>
    <property type="match status" value="1"/>
</dbReference>
<feature type="transmembrane region" description="Helical" evidence="7">
    <location>
        <begin position="46"/>
        <end position="64"/>
    </location>
</feature>
<dbReference type="GO" id="GO:0016791">
    <property type="term" value="F:phosphatase activity"/>
    <property type="evidence" value="ECO:0007669"/>
    <property type="project" value="TreeGrafter"/>
</dbReference>
<sequence length="459" mass="50633">MDINFFESLKLLFQIIAVIFVASYLFTRSRYFKEVITGKISIKTQIILTLFFGIVSIYGTLGNIQIHGALINVRDLGPLVGGLTCGPYVGIGAGLIGGFFRYTQGGPYMYSCFFASVMAGILGAVMYYANKKQFVSTPVAIIFTILVETLHSLIALITTTPPSQVVSIITVVIIPMIIINAIGMGIFSTMYHNLIAEWKTMDEKLALETEIAKKDAELHIAAKIQQSFLPDTLPVFPGFSIAAKSCPAKEVGGDFFDIIPFQVIKLSKESLGIMIADVSGKGVPAALFMALSRIVVRVVAGWFDEPAKTITYANTIIEDNSKTGIFVTLFYGIINQEKKSLRYVNAGHNPPIIYRQTTREFFELPLTGIAIGVLPDAQYDQNVTILQSGDIICMYTDGVTEAVNETNEMYGENRLKELIQKNECLEPQKMVDKIINDVNVFAGNEPQFDDITLMIIKVE</sequence>
<feature type="domain" description="PPM-type phosphatase" evidence="8">
    <location>
        <begin position="236"/>
        <end position="458"/>
    </location>
</feature>
<protein>
    <submittedName>
        <fullName evidence="9">SpoIIE family protein phosphatase</fullName>
    </submittedName>
</protein>
<dbReference type="Pfam" id="PF07228">
    <property type="entry name" value="SpoIIE"/>
    <property type="match status" value="1"/>
</dbReference>
<keyword evidence="3 7" id="KW-0812">Transmembrane</keyword>
<dbReference type="KEGG" id="mrtj:KHC33_08420"/>
<dbReference type="GO" id="GO:0005886">
    <property type="term" value="C:plasma membrane"/>
    <property type="evidence" value="ECO:0007669"/>
    <property type="project" value="UniProtKB-SubCell"/>
</dbReference>
<dbReference type="InterPro" id="IPR052016">
    <property type="entry name" value="Bact_Sigma-Reg"/>
</dbReference>
<dbReference type="PANTHER" id="PTHR43156:SF2">
    <property type="entry name" value="STAGE II SPORULATION PROTEIN E"/>
    <property type="match status" value="1"/>
</dbReference>
<evidence type="ECO:0000256" key="1">
    <source>
        <dbReference type="ARBA" id="ARBA00004651"/>
    </source>
</evidence>
<evidence type="ECO:0000256" key="4">
    <source>
        <dbReference type="ARBA" id="ARBA00022801"/>
    </source>
</evidence>
<feature type="transmembrane region" description="Helical" evidence="7">
    <location>
        <begin position="108"/>
        <end position="128"/>
    </location>
</feature>
<dbReference type="GO" id="GO:0071555">
    <property type="term" value="P:cell wall organization"/>
    <property type="evidence" value="ECO:0007669"/>
    <property type="project" value="InterPro"/>
</dbReference>